<dbReference type="GO" id="GO:0005741">
    <property type="term" value="C:mitochondrial outer membrane"/>
    <property type="evidence" value="ECO:0007669"/>
    <property type="project" value="InterPro"/>
</dbReference>
<evidence type="ECO:0000313" key="4">
    <source>
        <dbReference type="EMBL" id="KAI5962811.1"/>
    </source>
</evidence>
<feature type="transmembrane region" description="Helical" evidence="2">
    <location>
        <begin position="159"/>
        <end position="178"/>
    </location>
</feature>
<dbReference type="GO" id="GO:1990593">
    <property type="term" value="F:nascent polypeptide-associated complex binding"/>
    <property type="evidence" value="ECO:0007669"/>
    <property type="project" value="InterPro"/>
</dbReference>
<dbReference type="Pfam" id="PF17304">
    <property type="entry name" value="OM14_C"/>
    <property type="match status" value="1"/>
</dbReference>
<dbReference type="AlphaFoldDB" id="A0AAD5BHT2"/>
<keyword evidence="2" id="KW-0472">Membrane</keyword>
<keyword evidence="5" id="KW-1185">Reference proteome</keyword>
<dbReference type="InterPro" id="IPR039454">
    <property type="entry name" value="OM14"/>
</dbReference>
<feature type="domain" description="Mitochondrial outer membrane protein OM14 C-terminal" evidence="3">
    <location>
        <begin position="154"/>
        <end position="220"/>
    </location>
</feature>
<dbReference type="Gene3D" id="1.20.120.20">
    <property type="entry name" value="Apolipoprotein"/>
    <property type="match status" value="1"/>
</dbReference>
<gene>
    <name evidence="4" type="ORF">KGF57_001380</name>
</gene>
<dbReference type="InterPro" id="IPR039453">
    <property type="entry name" value="OM14_C"/>
</dbReference>
<proteinExistence type="predicted"/>
<evidence type="ECO:0000313" key="5">
    <source>
        <dbReference type="Proteomes" id="UP001204833"/>
    </source>
</evidence>
<dbReference type="Proteomes" id="UP001204833">
    <property type="component" value="Unassembled WGS sequence"/>
</dbReference>
<feature type="transmembrane region" description="Helical" evidence="2">
    <location>
        <begin position="190"/>
        <end position="210"/>
    </location>
</feature>
<dbReference type="RefSeq" id="XP_051610119.1">
    <property type="nucleotide sequence ID" value="XM_051750579.1"/>
</dbReference>
<dbReference type="GeneID" id="76149439"/>
<evidence type="ECO:0000256" key="2">
    <source>
        <dbReference type="SAM" id="Phobius"/>
    </source>
</evidence>
<dbReference type="PANTHER" id="PTHR38402:SF1">
    <property type="entry name" value="MITOCHONDRIAL OUTER MEMBRANE PROTEIN OM14"/>
    <property type="match status" value="1"/>
</dbReference>
<name>A0AAD5BHT2_9ASCO</name>
<accession>A0AAD5BHT2</accession>
<keyword evidence="2" id="KW-0812">Transmembrane</keyword>
<feature type="compositionally biased region" description="Basic and acidic residues" evidence="1">
    <location>
        <begin position="10"/>
        <end position="68"/>
    </location>
</feature>
<feature type="region of interest" description="Disordered" evidence="1">
    <location>
        <begin position="1"/>
        <end position="68"/>
    </location>
</feature>
<dbReference type="GO" id="GO:0006626">
    <property type="term" value="P:protein targeting to mitochondrion"/>
    <property type="evidence" value="ECO:0007669"/>
    <property type="project" value="TreeGrafter"/>
</dbReference>
<evidence type="ECO:0000256" key="1">
    <source>
        <dbReference type="SAM" id="MobiDB-lite"/>
    </source>
</evidence>
<comment type="caution">
    <text evidence="4">The sequence shown here is derived from an EMBL/GenBank/DDBJ whole genome shotgun (WGS) entry which is preliminary data.</text>
</comment>
<dbReference type="EMBL" id="JAIHNG010000065">
    <property type="protein sequence ID" value="KAI5962811.1"/>
    <property type="molecule type" value="Genomic_DNA"/>
</dbReference>
<evidence type="ECO:0000259" key="3">
    <source>
        <dbReference type="Pfam" id="PF17304"/>
    </source>
</evidence>
<reference evidence="4 5" key="1">
    <citation type="journal article" date="2022" name="DNA Res.">
        <title>Genome analysis of five recently described species of the CUG-Ser clade uncovers Candida theae as a new hybrid lineage with pathogenic potential in the Candida parapsilosis species complex.</title>
        <authorList>
            <person name="Mixao V."/>
            <person name="Del Olmo V."/>
            <person name="Hegedusova E."/>
            <person name="Saus E."/>
            <person name="Pryszcz L."/>
            <person name="Cillingova A."/>
            <person name="Nosek J."/>
            <person name="Gabaldon T."/>
        </authorList>
    </citation>
    <scope>NUCLEOTIDE SEQUENCE [LARGE SCALE GENOMIC DNA]</scope>
    <source>
        <strain evidence="4 5">CBS 12239</strain>
    </source>
</reference>
<keyword evidence="2" id="KW-1133">Transmembrane helix</keyword>
<organism evidence="4 5">
    <name type="scientific">Candida theae</name>
    <dbReference type="NCBI Taxonomy" id="1198502"/>
    <lineage>
        <taxon>Eukaryota</taxon>
        <taxon>Fungi</taxon>
        <taxon>Dikarya</taxon>
        <taxon>Ascomycota</taxon>
        <taxon>Saccharomycotina</taxon>
        <taxon>Pichiomycetes</taxon>
        <taxon>Debaryomycetaceae</taxon>
        <taxon>Candida/Lodderomyces clade</taxon>
        <taxon>Candida</taxon>
    </lineage>
</organism>
<dbReference type="SUPFAM" id="SSF58113">
    <property type="entry name" value="Apolipoprotein A-I"/>
    <property type="match status" value="1"/>
</dbReference>
<sequence>MANSNPPSHEQLKKDLKKDAENTKNRAAADAKELKDQGQAKAQELKKEGKAKAQEAKKTAEEEAEDLKHASKELYEAAKERGEVIYDAAAEKSQEAYEATRKELDRLEEEGRSLFSKLSASIQRGAQQFGQFLQKSGEDIQAGVSQVASRTAIELQNPVVVTQLFVAAGGAAAGYLGWLERYRIRSDSNAVVGIHAGVITGLVLLDGFLFNKYYPQYDQKRTTTTTK</sequence>
<dbReference type="PANTHER" id="PTHR38402">
    <property type="entry name" value="MITOCHONDRIAL OUTER MEMBRANE PROTEIN OM14"/>
    <property type="match status" value="1"/>
</dbReference>
<protein>
    <recommendedName>
        <fullName evidence="3">Mitochondrial outer membrane protein OM14 C-terminal domain-containing protein</fullName>
    </recommendedName>
</protein>